<reference evidence="11" key="1">
    <citation type="submission" date="2025-08" db="UniProtKB">
        <authorList>
            <consortium name="RefSeq"/>
        </authorList>
    </citation>
    <scope>IDENTIFICATION</scope>
</reference>
<keyword evidence="6 9" id="KW-0175">Coiled coil</keyword>
<keyword evidence="10" id="KW-1185">Reference proteome</keyword>
<keyword evidence="4" id="KW-0963">Cytoplasm</keyword>
<evidence type="ECO:0000256" key="1">
    <source>
        <dbReference type="ARBA" id="ARBA00004300"/>
    </source>
</evidence>
<accession>A0ABM1DN82</accession>
<evidence type="ECO:0000256" key="9">
    <source>
        <dbReference type="SAM" id="Coils"/>
    </source>
</evidence>
<dbReference type="GeneID" id="106804649"/>
<organism evidence="10 11">
    <name type="scientific">Priapulus caudatus</name>
    <name type="common">Priapulid worm</name>
    <dbReference type="NCBI Taxonomy" id="37621"/>
    <lineage>
        <taxon>Eukaryota</taxon>
        <taxon>Metazoa</taxon>
        <taxon>Ecdysozoa</taxon>
        <taxon>Scalidophora</taxon>
        <taxon>Priapulida</taxon>
        <taxon>Priapulimorpha</taxon>
        <taxon>Priapulimorphida</taxon>
        <taxon>Priapulidae</taxon>
        <taxon>Priapulus</taxon>
    </lineage>
</organism>
<dbReference type="RefSeq" id="XP_014661403.1">
    <property type="nucleotide sequence ID" value="XM_014805917.1"/>
</dbReference>
<dbReference type="PANTHER" id="PTHR14594">
    <property type="entry name" value="CENTROSOMAL PROTEIN OF 70 KDA"/>
    <property type="match status" value="1"/>
</dbReference>
<evidence type="ECO:0000256" key="4">
    <source>
        <dbReference type="ARBA" id="ARBA00022490"/>
    </source>
</evidence>
<keyword evidence="7" id="KW-0206">Cytoskeleton</keyword>
<dbReference type="InterPro" id="IPR037692">
    <property type="entry name" value="CEP70"/>
</dbReference>
<comment type="subunit">
    <text evidence="2">Directly interacts with tubulin-gamma; this interaction determines centrosomal localization.</text>
</comment>
<name>A0ABM1DN82_PRICU</name>
<evidence type="ECO:0000256" key="3">
    <source>
        <dbReference type="ARBA" id="ARBA00018408"/>
    </source>
</evidence>
<dbReference type="Proteomes" id="UP000695022">
    <property type="component" value="Unplaced"/>
</dbReference>
<comment type="function">
    <text evidence="8">Plays a role in the organization of both preexisting and nascent microtubules in interphase cells. During mitosis, required for the organization and orientation of the mitotic spindle.</text>
</comment>
<evidence type="ECO:0000256" key="5">
    <source>
        <dbReference type="ARBA" id="ARBA00022803"/>
    </source>
</evidence>
<evidence type="ECO:0000256" key="8">
    <source>
        <dbReference type="ARBA" id="ARBA00025273"/>
    </source>
</evidence>
<protein>
    <recommendedName>
        <fullName evidence="3">Centrosomal protein of 70 kDa</fullName>
    </recommendedName>
</protein>
<sequence>MAAETKHMATSVSVPAVSSSMDWENINKELKSHGFAPVELETMNFGSLASESADIVVMDLQQRTVLTATITDLLKKCDHGQSIISDLVLSNKHLREELKAQVAFSEKCHNQLTSLQEKLAAEANIKTPQVSSSGEGQKPTSLTSLATENTLLQMLTEEQDLVIEQLAAQQAGQSSRQSRTAKKYKEAYKGCQKKLAEVQEKLVILQEQWDLLSFELNNKYDMSGLKELQKKVRKLEIALQPKIMPSREVTTERSMNKYTYNLPFVDEMPSAMCKQHLKNICQVLEVYDVNMFSTKLKAMSQHLTSDAKMKKALHEVVSLTKGERHVRWGTPRPKHAVWCEKTWHGVIPMLTLWRQNTVQLEALQEEINHVVQTLPPQRELPFPSPSNELSVTDMIDMLRCIGEVDPTQSHSEERPASQQQLLAIARCLQDVFELKSLSHATTRIVDVHNQLQEVRNVMRTLKTMLSLGENASSTAVVDSVGALLVFQQQVEEKWWLMEN</sequence>
<keyword evidence="5" id="KW-0802">TPR repeat</keyword>
<proteinExistence type="predicted"/>
<gene>
    <name evidence="11" type="primary">LOC106804649</name>
</gene>
<comment type="subcellular location">
    <subcellularLocation>
        <location evidence="1">Cytoplasm</location>
        <location evidence="1">Cytoskeleton</location>
        <location evidence="1">Microtubule organizing center</location>
        <location evidence="1">Centrosome</location>
    </subcellularLocation>
</comment>
<evidence type="ECO:0000313" key="11">
    <source>
        <dbReference type="RefSeq" id="XP_014661403.1"/>
    </source>
</evidence>
<evidence type="ECO:0000256" key="7">
    <source>
        <dbReference type="ARBA" id="ARBA00023212"/>
    </source>
</evidence>
<evidence type="ECO:0000256" key="2">
    <source>
        <dbReference type="ARBA" id="ARBA00011832"/>
    </source>
</evidence>
<feature type="coiled-coil region" evidence="9">
    <location>
        <begin position="181"/>
        <end position="208"/>
    </location>
</feature>
<dbReference type="PANTHER" id="PTHR14594:SF1">
    <property type="entry name" value="CENTROSOMAL PROTEIN OF 70 KDA"/>
    <property type="match status" value="1"/>
</dbReference>
<evidence type="ECO:0000256" key="6">
    <source>
        <dbReference type="ARBA" id="ARBA00023054"/>
    </source>
</evidence>
<evidence type="ECO:0000313" key="10">
    <source>
        <dbReference type="Proteomes" id="UP000695022"/>
    </source>
</evidence>